<name>A0A7R9EAS6_9NEOP</name>
<dbReference type="GO" id="GO:0005516">
    <property type="term" value="F:calmodulin binding"/>
    <property type="evidence" value="ECO:0007669"/>
    <property type="project" value="TreeGrafter"/>
</dbReference>
<evidence type="ECO:0000256" key="1">
    <source>
        <dbReference type="SAM" id="MobiDB-lite"/>
    </source>
</evidence>
<dbReference type="SMART" id="SM00015">
    <property type="entry name" value="IQ"/>
    <property type="match status" value="2"/>
</dbReference>
<gene>
    <name evidence="2" type="ORF">TMSB3V08_LOCUS7362</name>
</gene>
<dbReference type="Pfam" id="PF00612">
    <property type="entry name" value="IQ"/>
    <property type="match status" value="2"/>
</dbReference>
<feature type="compositionally biased region" description="Basic and acidic residues" evidence="1">
    <location>
        <begin position="122"/>
        <end position="138"/>
    </location>
</feature>
<accession>A0A7R9EAS6</accession>
<dbReference type="PANTHER" id="PTHR10699">
    <property type="entry name" value="NEUROMODULIN"/>
    <property type="match status" value="1"/>
</dbReference>
<evidence type="ECO:0000313" key="2">
    <source>
        <dbReference type="EMBL" id="CAD7430608.1"/>
    </source>
</evidence>
<sequence>MGNHLMKTVLSTPYWDSSPDLLIIGTLVYCEGDALEHCVQPGLREDVLRAIPCQPHEIDLQLLIMRWSCEPILSPSSSVSTRNKDLALKADLIFWSYANFPKKLCHAATKIQASFRGHMARKQVDEPTKGKPEDELSKELQKLDAKCATILGERADEEELDIDLSDPDLHKAATKIQASFRGHKVRKETEGQ</sequence>
<dbReference type="SUPFAM" id="SSF52540">
    <property type="entry name" value="P-loop containing nucleoside triphosphate hydrolases"/>
    <property type="match status" value="1"/>
</dbReference>
<reference evidence="2" key="1">
    <citation type="submission" date="2020-11" db="EMBL/GenBank/DDBJ databases">
        <authorList>
            <person name="Tran Van P."/>
        </authorList>
    </citation>
    <scope>NUCLEOTIDE SEQUENCE</scope>
</reference>
<dbReference type="InterPro" id="IPR000048">
    <property type="entry name" value="IQ_motif_EF-hand-BS"/>
</dbReference>
<dbReference type="PANTHER" id="PTHR10699:SF11">
    <property type="entry name" value="IGLOO, ISOFORM A"/>
    <property type="match status" value="1"/>
</dbReference>
<dbReference type="InterPro" id="IPR027417">
    <property type="entry name" value="P-loop_NTPase"/>
</dbReference>
<protein>
    <submittedName>
        <fullName evidence="2">Uncharacterized protein</fullName>
    </submittedName>
</protein>
<organism evidence="2">
    <name type="scientific">Timema monikensis</name>
    <dbReference type="NCBI Taxonomy" id="170555"/>
    <lineage>
        <taxon>Eukaryota</taxon>
        <taxon>Metazoa</taxon>
        <taxon>Ecdysozoa</taxon>
        <taxon>Arthropoda</taxon>
        <taxon>Hexapoda</taxon>
        <taxon>Insecta</taxon>
        <taxon>Pterygota</taxon>
        <taxon>Neoptera</taxon>
        <taxon>Polyneoptera</taxon>
        <taxon>Phasmatodea</taxon>
        <taxon>Timematodea</taxon>
        <taxon>Timematoidea</taxon>
        <taxon>Timematidae</taxon>
        <taxon>Timema</taxon>
    </lineage>
</organism>
<dbReference type="CDD" id="cd23767">
    <property type="entry name" value="IQCD"/>
    <property type="match status" value="2"/>
</dbReference>
<dbReference type="EMBL" id="OB794565">
    <property type="protein sequence ID" value="CAD7430608.1"/>
    <property type="molecule type" value="Genomic_DNA"/>
</dbReference>
<dbReference type="Gene3D" id="1.20.5.190">
    <property type="match status" value="1"/>
</dbReference>
<feature type="region of interest" description="Disordered" evidence="1">
    <location>
        <begin position="119"/>
        <end position="138"/>
    </location>
</feature>
<dbReference type="PROSITE" id="PS50096">
    <property type="entry name" value="IQ"/>
    <property type="match status" value="2"/>
</dbReference>
<dbReference type="AlphaFoldDB" id="A0A7R9EAS6"/>
<proteinExistence type="predicted"/>